<gene>
    <name evidence="2" type="ORF">DKP76_16495</name>
</gene>
<feature type="region of interest" description="Disordered" evidence="1">
    <location>
        <begin position="112"/>
        <end position="147"/>
    </location>
</feature>
<comment type="caution">
    <text evidence="2">The sequence shown here is derived from an EMBL/GenBank/DDBJ whole genome shotgun (WGS) entry which is preliminary data.</text>
</comment>
<dbReference type="Proteomes" id="UP000245865">
    <property type="component" value="Unassembled WGS sequence"/>
</dbReference>
<dbReference type="AlphaFoldDB" id="A0A316JC41"/>
<evidence type="ECO:0000313" key="2">
    <source>
        <dbReference type="EMBL" id="PWL16573.1"/>
    </source>
</evidence>
<accession>A0A316JC41</accession>
<keyword evidence="3" id="KW-1185">Reference proteome</keyword>
<feature type="compositionally biased region" description="Basic residues" evidence="1">
    <location>
        <begin position="133"/>
        <end position="142"/>
    </location>
</feature>
<sequence>MACQSQYIIQGIYPQMKNPLQGVIVEYKGGRRARSGNKPNALWGNIDLKAIAREVEEDPTTPGEKVVSEITVSETAPVTLTAELPPAEPVPASVEAPPITIAEDTAKPATVDTLPAMPSSNPAARYASEPKQRAVRTRRAKKPRVEQPIDLPAIPLSVAVPTGDEIEALQAENTALKHQLIEKLRHENNQLTKMLARVNQAAIR</sequence>
<dbReference type="RefSeq" id="WP_109707787.1">
    <property type="nucleotide sequence ID" value="NZ_QGDB01000008.1"/>
</dbReference>
<dbReference type="OrthoDB" id="8454019at2"/>
<protein>
    <submittedName>
        <fullName evidence="2">Uncharacterized protein</fullName>
    </submittedName>
</protein>
<reference evidence="2 3" key="1">
    <citation type="submission" date="2018-05" db="EMBL/GenBank/DDBJ databases">
        <title>Comparative genomic sequence analysis between strain HN4 and CCM 8460T (Falsochrobactrum ovis) will provide more evidence to prove that HN4 is a new species of Falsochrobactrum.</title>
        <authorList>
            <person name="Lyu W."/>
            <person name="Sun L."/>
            <person name="Yao L."/>
        </authorList>
    </citation>
    <scope>NUCLEOTIDE SEQUENCE [LARGE SCALE GENOMIC DNA]</scope>
    <source>
        <strain evidence="2 3">HN4</strain>
    </source>
</reference>
<evidence type="ECO:0000256" key="1">
    <source>
        <dbReference type="SAM" id="MobiDB-lite"/>
    </source>
</evidence>
<evidence type="ECO:0000313" key="3">
    <source>
        <dbReference type="Proteomes" id="UP000245865"/>
    </source>
</evidence>
<dbReference type="EMBL" id="QGDB01000008">
    <property type="protein sequence ID" value="PWL16573.1"/>
    <property type="molecule type" value="Genomic_DNA"/>
</dbReference>
<name>A0A316JC41_9HYPH</name>
<proteinExistence type="predicted"/>
<organism evidence="2 3">
    <name type="scientific">Falsochrobactrum shanghaiense</name>
    <dbReference type="NCBI Taxonomy" id="2201899"/>
    <lineage>
        <taxon>Bacteria</taxon>
        <taxon>Pseudomonadati</taxon>
        <taxon>Pseudomonadota</taxon>
        <taxon>Alphaproteobacteria</taxon>
        <taxon>Hyphomicrobiales</taxon>
        <taxon>Brucellaceae</taxon>
        <taxon>Falsochrobactrum</taxon>
    </lineage>
</organism>